<evidence type="ECO:0000256" key="5">
    <source>
        <dbReference type="ARBA" id="ARBA00023004"/>
    </source>
</evidence>
<feature type="transmembrane region" description="Helical" evidence="9">
    <location>
        <begin position="6"/>
        <end position="22"/>
    </location>
</feature>
<dbReference type="Pfam" id="PF00067">
    <property type="entry name" value="p450"/>
    <property type="match status" value="1"/>
</dbReference>
<keyword evidence="2 7" id="KW-0349">Heme</keyword>
<sequence>MDQSLYFLTSLLLLFLLFIRFLRKQATQYSKSNLPPGPQTLPFIGSLHHLATGSLPHHALRDLARLYGPVMLLRAGQTDLVVITSREAAKEVMQTQDANLANRPAIYVAKVLMYGSTGIIFSDGPYWREVRRICTNELFTPKRVKSFSSIRREEINSLLKSFRLVSGKSPVNLSARTCELSNNIIISAAFGGKCKMRGMFLEILREILELLSGFHLSDLFPSFSWLDVKMRRRVARLHSKMDLVLEEIVQEHLKNRQQQKKRGEEDQIECDFVDVLINVKERGDLEVPITMDNIKAVILDVFLAGTETSATTITWAMTELIKHPEIMAKAQTEIRQAASDNANFDENTLSYLQLVIKETLRLHPPGPLLAPRLCKESCQVLGYTIPSGARIVINGWALGRNPDYWSDPNEFKPERFETHAIDFKGNNFEFVPFGAGRRICPGLKFGVTVVEEALASLLLHFDWKLPDGMKPEDVDVTEAFGLVAAKKEPLYLVPILRVPLPDF</sequence>
<dbReference type="PRINTS" id="PR00463">
    <property type="entry name" value="EP450I"/>
</dbReference>
<dbReference type="SUPFAM" id="SSF48264">
    <property type="entry name" value="Cytochrome P450"/>
    <property type="match status" value="1"/>
</dbReference>
<comment type="cofactor">
    <cofactor evidence="7">
        <name>heme</name>
        <dbReference type="ChEBI" id="CHEBI:30413"/>
    </cofactor>
</comment>
<dbReference type="GO" id="GO:0004497">
    <property type="term" value="F:monooxygenase activity"/>
    <property type="evidence" value="ECO:0007669"/>
    <property type="project" value="UniProtKB-KW"/>
</dbReference>
<dbReference type="FunFam" id="1.10.630.10:FF:000043">
    <property type="entry name" value="Cytochrome P450 99A2"/>
    <property type="match status" value="1"/>
</dbReference>
<evidence type="ECO:0000256" key="2">
    <source>
        <dbReference type="ARBA" id="ARBA00022617"/>
    </source>
</evidence>
<keyword evidence="3 7" id="KW-0479">Metal-binding</keyword>
<keyword evidence="9" id="KW-1133">Transmembrane helix</keyword>
<keyword evidence="9" id="KW-0812">Transmembrane</keyword>
<evidence type="ECO:0000313" key="11">
    <source>
        <dbReference type="Proteomes" id="UP000623129"/>
    </source>
</evidence>
<dbReference type="GO" id="GO:0005506">
    <property type="term" value="F:iron ion binding"/>
    <property type="evidence" value="ECO:0007669"/>
    <property type="project" value="InterPro"/>
</dbReference>
<organism evidence="10 11">
    <name type="scientific">Carex littledalei</name>
    <dbReference type="NCBI Taxonomy" id="544730"/>
    <lineage>
        <taxon>Eukaryota</taxon>
        <taxon>Viridiplantae</taxon>
        <taxon>Streptophyta</taxon>
        <taxon>Embryophyta</taxon>
        <taxon>Tracheophyta</taxon>
        <taxon>Spermatophyta</taxon>
        <taxon>Magnoliopsida</taxon>
        <taxon>Liliopsida</taxon>
        <taxon>Poales</taxon>
        <taxon>Cyperaceae</taxon>
        <taxon>Cyperoideae</taxon>
        <taxon>Cariceae</taxon>
        <taxon>Carex</taxon>
        <taxon>Carex subgen. Euthyceras</taxon>
    </lineage>
</organism>
<keyword evidence="11" id="KW-1185">Reference proteome</keyword>
<feature type="binding site" description="axial binding residue" evidence="7">
    <location>
        <position position="440"/>
    </location>
    <ligand>
        <name>heme</name>
        <dbReference type="ChEBI" id="CHEBI:30413"/>
    </ligand>
    <ligandPart>
        <name>Fe</name>
        <dbReference type="ChEBI" id="CHEBI:18248"/>
    </ligandPart>
</feature>
<comment type="similarity">
    <text evidence="1 8">Belongs to the cytochrome P450 family.</text>
</comment>
<keyword evidence="5 7" id="KW-0408">Iron</keyword>
<dbReference type="PANTHER" id="PTHR47955:SF8">
    <property type="entry name" value="CYTOCHROME P450 71D11-LIKE"/>
    <property type="match status" value="1"/>
</dbReference>
<dbReference type="CDD" id="cd11072">
    <property type="entry name" value="CYP71-like"/>
    <property type="match status" value="1"/>
</dbReference>
<keyword evidence="4 8" id="KW-0560">Oxidoreductase</keyword>
<dbReference type="AlphaFoldDB" id="A0A833R454"/>
<comment type="caution">
    <text evidence="10">The sequence shown here is derived from an EMBL/GenBank/DDBJ whole genome shotgun (WGS) entry which is preliminary data.</text>
</comment>
<dbReference type="Gene3D" id="1.10.630.10">
    <property type="entry name" value="Cytochrome P450"/>
    <property type="match status" value="1"/>
</dbReference>
<evidence type="ECO:0000256" key="6">
    <source>
        <dbReference type="ARBA" id="ARBA00023033"/>
    </source>
</evidence>
<protein>
    <submittedName>
        <fullName evidence="10">Premnaspirodiene oxygenase-like protein</fullName>
    </submittedName>
</protein>
<name>A0A833R454_9POAL</name>
<keyword evidence="9" id="KW-0472">Membrane</keyword>
<evidence type="ECO:0000256" key="4">
    <source>
        <dbReference type="ARBA" id="ARBA00023002"/>
    </source>
</evidence>
<dbReference type="GO" id="GO:0016705">
    <property type="term" value="F:oxidoreductase activity, acting on paired donors, with incorporation or reduction of molecular oxygen"/>
    <property type="evidence" value="ECO:0007669"/>
    <property type="project" value="InterPro"/>
</dbReference>
<evidence type="ECO:0000256" key="3">
    <source>
        <dbReference type="ARBA" id="ARBA00022723"/>
    </source>
</evidence>
<dbReference type="InterPro" id="IPR036396">
    <property type="entry name" value="Cyt_P450_sf"/>
</dbReference>
<evidence type="ECO:0000256" key="1">
    <source>
        <dbReference type="ARBA" id="ARBA00010617"/>
    </source>
</evidence>
<evidence type="ECO:0000256" key="9">
    <source>
        <dbReference type="SAM" id="Phobius"/>
    </source>
</evidence>
<dbReference type="Proteomes" id="UP000623129">
    <property type="component" value="Unassembled WGS sequence"/>
</dbReference>
<dbReference type="PRINTS" id="PR00385">
    <property type="entry name" value="P450"/>
</dbReference>
<reference evidence="10" key="1">
    <citation type="submission" date="2020-01" db="EMBL/GenBank/DDBJ databases">
        <title>Genome sequence of Kobresia littledalei, the first chromosome-level genome in the family Cyperaceae.</title>
        <authorList>
            <person name="Qu G."/>
        </authorList>
    </citation>
    <scope>NUCLEOTIDE SEQUENCE</scope>
    <source>
        <strain evidence="10">C.B.Clarke</strain>
        <tissue evidence="10">Leaf</tissue>
    </source>
</reference>
<dbReference type="InterPro" id="IPR002401">
    <property type="entry name" value="Cyt_P450_E_grp-I"/>
</dbReference>
<evidence type="ECO:0000256" key="8">
    <source>
        <dbReference type="RuleBase" id="RU000461"/>
    </source>
</evidence>
<evidence type="ECO:0000313" key="10">
    <source>
        <dbReference type="EMBL" id="KAF3333062.1"/>
    </source>
</evidence>
<dbReference type="OrthoDB" id="1470350at2759"/>
<dbReference type="PROSITE" id="PS00086">
    <property type="entry name" value="CYTOCHROME_P450"/>
    <property type="match status" value="1"/>
</dbReference>
<proteinExistence type="inferred from homology"/>
<gene>
    <name evidence="10" type="ORF">FCM35_KLT02639</name>
</gene>
<keyword evidence="6 8" id="KW-0503">Monooxygenase</keyword>
<dbReference type="InterPro" id="IPR001128">
    <property type="entry name" value="Cyt_P450"/>
</dbReference>
<dbReference type="EMBL" id="SWLB01000011">
    <property type="protein sequence ID" value="KAF3333062.1"/>
    <property type="molecule type" value="Genomic_DNA"/>
</dbReference>
<dbReference type="PANTHER" id="PTHR47955">
    <property type="entry name" value="CYTOCHROME P450 FAMILY 71 PROTEIN"/>
    <property type="match status" value="1"/>
</dbReference>
<dbReference type="GO" id="GO:0020037">
    <property type="term" value="F:heme binding"/>
    <property type="evidence" value="ECO:0007669"/>
    <property type="project" value="InterPro"/>
</dbReference>
<dbReference type="InterPro" id="IPR017972">
    <property type="entry name" value="Cyt_P450_CS"/>
</dbReference>
<accession>A0A833R454</accession>
<evidence type="ECO:0000256" key="7">
    <source>
        <dbReference type="PIRSR" id="PIRSR602401-1"/>
    </source>
</evidence>